<evidence type="ECO:0000313" key="2">
    <source>
        <dbReference type="Proteomes" id="UP001279642"/>
    </source>
</evidence>
<dbReference type="EMBL" id="JAXCLW010000002">
    <property type="protein sequence ID" value="MDY0883323.1"/>
    <property type="molecule type" value="Genomic_DNA"/>
</dbReference>
<evidence type="ECO:0000313" key="1">
    <source>
        <dbReference type="EMBL" id="MDY0883323.1"/>
    </source>
</evidence>
<dbReference type="Pfam" id="PF05114">
    <property type="entry name" value="MbnB_TglH_ChrH"/>
    <property type="match status" value="1"/>
</dbReference>
<protein>
    <submittedName>
        <fullName evidence="1">DUF692 domain-containing protein</fullName>
    </submittedName>
</protein>
<dbReference type="PANTHER" id="PTHR42194:SF1">
    <property type="entry name" value="UPF0276 PROTEIN HI_1600"/>
    <property type="match status" value="1"/>
</dbReference>
<dbReference type="InterPro" id="IPR036237">
    <property type="entry name" value="Xyl_isomerase-like_sf"/>
</dbReference>
<accession>A0ABU5ED09</accession>
<organism evidence="1 2">
    <name type="scientific">Dongia soli</name>
    <dbReference type="NCBI Taxonomy" id="600628"/>
    <lineage>
        <taxon>Bacteria</taxon>
        <taxon>Pseudomonadati</taxon>
        <taxon>Pseudomonadota</taxon>
        <taxon>Alphaproteobacteria</taxon>
        <taxon>Rhodospirillales</taxon>
        <taxon>Dongiaceae</taxon>
        <taxon>Dongia</taxon>
    </lineage>
</organism>
<proteinExistence type="predicted"/>
<name>A0ABU5ED09_9PROT</name>
<dbReference type="InterPro" id="IPR007801">
    <property type="entry name" value="MbnB/TglH/ChrH"/>
</dbReference>
<gene>
    <name evidence="1" type="ORF">SMD27_10745</name>
</gene>
<dbReference type="RefSeq" id="WP_320508361.1">
    <property type="nucleotide sequence ID" value="NZ_JAXCLW010000002.1"/>
</dbReference>
<dbReference type="SUPFAM" id="SSF51658">
    <property type="entry name" value="Xylose isomerase-like"/>
    <property type="match status" value="1"/>
</dbReference>
<reference evidence="1 2" key="1">
    <citation type="journal article" date="2016" name="Antonie Van Leeuwenhoek">
        <title>Dongia soli sp. nov., isolated from soil from Dokdo, Korea.</title>
        <authorList>
            <person name="Kim D.U."/>
            <person name="Lee H."/>
            <person name="Kim H."/>
            <person name="Kim S.G."/>
            <person name="Ka J.O."/>
        </authorList>
    </citation>
    <scope>NUCLEOTIDE SEQUENCE [LARGE SCALE GENOMIC DNA]</scope>
    <source>
        <strain evidence="1 2">D78</strain>
    </source>
</reference>
<comment type="caution">
    <text evidence="1">The sequence shown here is derived from an EMBL/GenBank/DDBJ whole genome shotgun (WGS) entry which is preliminary data.</text>
</comment>
<dbReference type="Proteomes" id="UP001279642">
    <property type="component" value="Unassembled WGS sequence"/>
</dbReference>
<keyword evidence="2" id="KW-1185">Reference proteome</keyword>
<dbReference type="PANTHER" id="PTHR42194">
    <property type="entry name" value="UPF0276 PROTEIN HI_1600"/>
    <property type="match status" value="1"/>
</dbReference>
<dbReference type="NCBIfam" id="NF003818">
    <property type="entry name" value="PRK05409.1"/>
    <property type="match status" value="1"/>
</dbReference>
<sequence length="294" mass="32836">MGTAARSFPRAAIGLRNPHLAQVQERRPDLSWLEIHSENYLLPPLAPRFKAIEKVRERYDLSCHGVGLSIGSASGLDRNHLAGLKELYDRLEPCMISEHLAWSVLDDHYFNDLLPLPYSSESLKVVCDNIDLAQEMLGRRLLIENPARYLILPDSDFSEPAFLREMVARTGCGLLFDVNNLFVSAHNLHLDTAVYLWDLPIEAIGEIHVAGHSHQDLAEDGKVVDSVLIDDHGSAVTQEVWTLLDVLLSIAGPQPVLVEWDNNVPPLEILLAEAEKAQRLIDGCRLRDEVSHVA</sequence>
<dbReference type="Gene3D" id="3.20.20.150">
    <property type="entry name" value="Divalent-metal-dependent TIM barrel enzymes"/>
    <property type="match status" value="1"/>
</dbReference>